<gene>
    <name evidence="6" type="ORF">S01H4_01089</name>
</gene>
<accession>X1AA41</accession>
<evidence type="ECO:0000259" key="5">
    <source>
        <dbReference type="PROSITE" id="PS51352"/>
    </source>
</evidence>
<dbReference type="PANTHER" id="PTHR45663:SF11">
    <property type="entry name" value="GEO12009P1"/>
    <property type="match status" value="1"/>
</dbReference>
<reference evidence="6" key="1">
    <citation type="journal article" date="2014" name="Front. Microbiol.">
        <title>High frequency of phylogenetically diverse reductive dehalogenase-homologous genes in deep subseafloor sedimentary metagenomes.</title>
        <authorList>
            <person name="Kawai M."/>
            <person name="Futagami T."/>
            <person name="Toyoda A."/>
            <person name="Takaki Y."/>
            <person name="Nishi S."/>
            <person name="Hori S."/>
            <person name="Arai W."/>
            <person name="Tsubouchi T."/>
            <person name="Morono Y."/>
            <person name="Uchiyama I."/>
            <person name="Ito T."/>
            <person name="Fujiyama A."/>
            <person name="Inagaki F."/>
            <person name="Takami H."/>
        </authorList>
    </citation>
    <scope>NUCLEOTIDE SEQUENCE</scope>
    <source>
        <strain evidence="6">Expedition CK06-06</strain>
    </source>
</reference>
<name>X1AA41_9ZZZZ</name>
<proteinExistence type="predicted"/>
<sequence length="108" mass="11999">MSEAISQLTDLNFEGEVISSEKPVLVDFWAVWCGPCLMIAPELKKLSEEKSGELKIGRLNVDDNRDIAIKYGISSIPTLLLFKNGEVVKKLIGAMSKDKILTEISQFL</sequence>
<evidence type="ECO:0000256" key="3">
    <source>
        <dbReference type="ARBA" id="ARBA00023157"/>
    </source>
</evidence>
<dbReference type="FunFam" id="3.40.30.10:FF:000001">
    <property type="entry name" value="Thioredoxin"/>
    <property type="match status" value="1"/>
</dbReference>
<comment type="caution">
    <text evidence="6">The sequence shown here is derived from an EMBL/GenBank/DDBJ whole genome shotgun (WGS) entry which is preliminary data.</text>
</comment>
<dbReference type="InterPro" id="IPR036249">
    <property type="entry name" value="Thioredoxin-like_sf"/>
</dbReference>
<keyword evidence="2" id="KW-0249">Electron transport</keyword>
<evidence type="ECO:0000256" key="2">
    <source>
        <dbReference type="ARBA" id="ARBA00022982"/>
    </source>
</evidence>
<dbReference type="Pfam" id="PF00085">
    <property type="entry name" value="Thioredoxin"/>
    <property type="match status" value="1"/>
</dbReference>
<evidence type="ECO:0000313" key="6">
    <source>
        <dbReference type="EMBL" id="GAG66882.1"/>
    </source>
</evidence>
<dbReference type="NCBIfam" id="TIGR01068">
    <property type="entry name" value="thioredoxin"/>
    <property type="match status" value="1"/>
</dbReference>
<dbReference type="GO" id="GO:0015035">
    <property type="term" value="F:protein-disulfide reductase activity"/>
    <property type="evidence" value="ECO:0007669"/>
    <property type="project" value="InterPro"/>
</dbReference>
<dbReference type="InterPro" id="IPR017937">
    <property type="entry name" value="Thioredoxin_CS"/>
</dbReference>
<dbReference type="PRINTS" id="PR00421">
    <property type="entry name" value="THIOREDOXIN"/>
</dbReference>
<dbReference type="EMBL" id="BART01000183">
    <property type="protein sequence ID" value="GAG66882.1"/>
    <property type="molecule type" value="Genomic_DNA"/>
</dbReference>
<dbReference type="PIRSF" id="PIRSF000077">
    <property type="entry name" value="Thioredoxin"/>
    <property type="match status" value="1"/>
</dbReference>
<dbReference type="InterPro" id="IPR013766">
    <property type="entry name" value="Thioredoxin_domain"/>
</dbReference>
<dbReference type="PANTHER" id="PTHR45663">
    <property type="entry name" value="GEO12009P1"/>
    <property type="match status" value="1"/>
</dbReference>
<evidence type="ECO:0000256" key="4">
    <source>
        <dbReference type="ARBA" id="ARBA00023284"/>
    </source>
</evidence>
<dbReference type="AlphaFoldDB" id="X1AA41"/>
<feature type="domain" description="Thioredoxin" evidence="5">
    <location>
        <begin position="1"/>
        <end position="108"/>
    </location>
</feature>
<organism evidence="6">
    <name type="scientific">marine sediment metagenome</name>
    <dbReference type="NCBI Taxonomy" id="412755"/>
    <lineage>
        <taxon>unclassified sequences</taxon>
        <taxon>metagenomes</taxon>
        <taxon>ecological metagenomes</taxon>
    </lineage>
</organism>
<dbReference type="GO" id="GO:0045454">
    <property type="term" value="P:cell redox homeostasis"/>
    <property type="evidence" value="ECO:0007669"/>
    <property type="project" value="TreeGrafter"/>
</dbReference>
<dbReference type="CDD" id="cd02947">
    <property type="entry name" value="TRX_family"/>
    <property type="match status" value="1"/>
</dbReference>
<protein>
    <recommendedName>
        <fullName evidence="5">Thioredoxin domain-containing protein</fullName>
    </recommendedName>
</protein>
<evidence type="ECO:0000256" key="1">
    <source>
        <dbReference type="ARBA" id="ARBA00022448"/>
    </source>
</evidence>
<keyword evidence="3" id="KW-1015">Disulfide bond</keyword>
<dbReference type="Gene3D" id="3.40.30.10">
    <property type="entry name" value="Glutaredoxin"/>
    <property type="match status" value="1"/>
</dbReference>
<dbReference type="GO" id="GO:0005829">
    <property type="term" value="C:cytosol"/>
    <property type="evidence" value="ECO:0007669"/>
    <property type="project" value="TreeGrafter"/>
</dbReference>
<dbReference type="InterPro" id="IPR005746">
    <property type="entry name" value="Thioredoxin"/>
</dbReference>
<dbReference type="PROSITE" id="PS00194">
    <property type="entry name" value="THIOREDOXIN_1"/>
    <property type="match status" value="1"/>
</dbReference>
<dbReference type="PROSITE" id="PS51352">
    <property type="entry name" value="THIOREDOXIN_2"/>
    <property type="match status" value="1"/>
</dbReference>
<dbReference type="SUPFAM" id="SSF52833">
    <property type="entry name" value="Thioredoxin-like"/>
    <property type="match status" value="1"/>
</dbReference>
<keyword evidence="1" id="KW-0813">Transport</keyword>
<keyword evidence="4" id="KW-0676">Redox-active center</keyword>